<dbReference type="AlphaFoldDB" id="A0A1M7DJ86"/>
<feature type="domain" description="FAD-binding PCMH-type" evidence="5">
    <location>
        <begin position="51"/>
        <end position="230"/>
    </location>
</feature>
<dbReference type="Gene3D" id="3.30.465.10">
    <property type="match status" value="1"/>
</dbReference>
<keyword evidence="4" id="KW-0274">FAD</keyword>
<dbReference type="Gene3D" id="3.30.43.10">
    <property type="entry name" value="Uridine Diphospho-n-acetylenolpyruvylglucosamine Reductase, domain 2"/>
    <property type="match status" value="1"/>
</dbReference>
<dbReference type="Gene3D" id="3.30.70.2190">
    <property type="match status" value="1"/>
</dbReference>
<dbReference type="SUPFAM" id="SSF56176">
    <property type="entry name" value="FAD-binding/transporter-associated domain-like"/>
    <property type="match status" value="1"/>
</dbReference>
<dbReference type="EMBL" id="FNTI01000001">
    <property type="protein sequence ID" value="SED83644.1"/>
    <property type="molecule type" value="Genomic_DNA"/>
</dbReference>
<dbReference type="InterPro" id="IPR016171">
    <property type="entry name" value="Vanillyl_alc_oxidase_C-sub2"/>
</dbReference>
<reference evidence="6 7" key="1">
    <citation type="submission" date="2016-10" db="EMBL/GenBank/DDBJ databases">
        <authorList>
            <person name="de Groot N.N."/>
        </authorList>
    </citation>
    <scope>NUCLEOTIDE SEQUENCE [LARGE SCALE GENOMIC DNA]</scope>
    <source>
        <strain evidence="6 7">GAS522</strain>
    </source>
</reference>
<dbReference type="InterPro" id="IPR016169">
    <property type="entry name" value="FAD-bd_PCMH_sub2"/>
</dbReference>
<protein>
    <submittedName>
        <fullName evidence="6">4-phosphoerythronate dehydrogenase (FAD-dependent)</fullName>
    </submittedName>
</protein>
<sequence length="480" mass="50909">MKETTMNIAQAAVPPLSPELIAKFRMIVGDKYAVTDAADIAPYVTEERDLFHGRSALVLRPATTAEVSAICKLATEHKIALVPQGGNTGLVGGQTPHNGEVVVSMRRLDKIREIDPASNTMTCEAGVVLQIAQNAARDVDRLFPLSLGAEGSCTIGGNLSTNAGGTAALAYGVAREMALGLEVVLADGRILNGLSKLKKDNTGYDLRNLFIGAEGTLGFITAATLKLFPKPRAVETAYVGLKSPAQALKLLSISQNEAAGSLTSFELLADIAVDFSIRHGIDIRDPLTGKHRWYVLMELSSSRDDARAALEAILAKGMEEGIVDDAVIAANLTQRAGFWKLRDEMSAAQKPEGGSIKHDISVPVAAVPDFIAEANAAVVKLIPGSRPVPFGHLGDGNIHYNVSQPVGGNSADFLARWHEVNAVVFAIVLRMGGSISAEHGIGVLKRDELPDVKDKVAIELMRGIKAMLDPHGIMNPGKVL</sequence>
<evidence type="ECO:0000313" key="6">
    <source>
        <dbReference type="EMBL" id="SED83644.1"/>
    </source>
</evidence>
<proteinExistence type="inferred from homology"/>
<name>A0A1M7DJ86_9BRAD</name>
<dbReference type="GO" id="GO:0003824">
    <property type="term" value="F:catalytic activity"/>
    <property type="evidence" value="ECO:0007669"/>
    <property type="project" value="InterPro"/>
</dbReference>
<dbReference type="PROSITE" id="PS51387">
    <property type="entry name" value="FAD_PCMH"/>
    <property type="match status" value="1"/>
</dbReference>
<dbReference type="Pfam" id="PF01565">
    <property type="entry name" value="FAD_binding_4"/>
    <property type="match status" value="1"/>
</dbReference>
<dbReference type="FunFam" id="1.10.45.10:FF:000001">
    <property type="entry name" value="D-lactate dehydrogenase mitochondrial"/>
    <property type="match status" value="1"/>
</dbReference>
<dbReference type="SUPFAM" id="SSF55103">
    <property type="entry name" value="FAD-linked oxidases, C-terminal domain"/>
    <property type="match status" value="1"/>
</dbReference>
<keyword evidence="3" id="KW-0285">Flavoprotein</keyword>
<dbReference type="InterPro" id="IPR006094">
    <property type="entry name" value="Oxid_FAD_bind_N"/>
</dbReference>
<dbReference type="Pfam" id="PF02913">
    <property type="entry name" value="FAD-oxidase_C"/>
    <property type="match status" value="1"/>
</dbReference>
<evidence type="ECO:0000259" key="5">
    <source>
        <dbReference type="PROSITE" id="PS51387"/>
    </source>
</evidence>
<dbReference type="PANTHER" id="PTHR43716:SF2">
    <property type="entry name" value="BLL6224 PROTEIN"/>
    <property type="match status" value="1"/>
</dbReference>
<dbReference type="InterPro" id="IPR051264">
    <property type="entry name" value="FAD-oxidored/transferase_4"/>
</dbReference>
<evidence type="ECO:0000256" key="1">
    <source>
        <dbReference type="ARBA" id="ARBA00001974"/>
    </source>
</evidence>
<evidence type="ECO:0000313" key="7">
    <source>
        <dbReference type="Proteomes" id="UP000183208"/>
    </source>
</evidence>
<dbReference type="InterPro" id="IPR016166">
    <property type="entry name" value="FAD-bd_PCMH"/>
</dbReference>
<dbReference type="Gene3D" id="1.10.45.10">
    <property type="entry name" value="Vanillyl-alcohol Oxidase, Chain A, domain 4"/>
    <property type="match status" value="1"/>
</dbReference>
<dbReference type="GO" id="GO:0022904">
    <property type="term" value="P:respiratory electron transport chain"/>
    <property type="evidence" value="ECO:0007669"/>
    <property type="project" value="TreeGrafter"/>
</dbReference>
<dbReference type="InterPro" id="IPR016167">
    <property type="entry name" value="FAD-bd_PCMH_sub1"/>
</dbReference>
<organism evidence="6 7">
    <name type="scientific">Bradyrhizobium lablabi</name>
    <dbReference type="NCBI Taxonomy" id="722472"/>
    <lineage>
        <taxon>Bacteria</taxon>
        <taxon>Pseudomonadati</taxon>
        <taxon>Pseudomonadota</taxon>
        <taxon>Alphaproteobacteria</taxon>
        <taxon>Hyphomicrobiales</taxon>
        <taxon>Nitrobacteraceae</taxon>
        <taxon>Bradyrhizobium</taxon>
    </lineage>
</organism>
<gene>
    <name evidence="6" type="ORF">SAMN05444171_5340</name>
</gene>
<dbReference type="Gene3D" id="3.30.70.2740">
    <property type="match status" value="1"/>
</dbReference>
<comment type="cofactor">
    <cofactor evidence="1">
        <name>FAD</name>
        <dbReference type="ChEBI" id="CHEBI:57692"/>
    </cofactor>
</comment>
<comment type="similarity">
    <text evidence="2">Belongs to the FAD-binding oxidoreductase/transferase type 4 family.</text>
</comment>
<dbReference type="GO" id="GO:0071949">
    <property type="term" value="F:FAD binding"/>
    <property type="evidence" value="ECO:0007669"/>
    <property type="project" value="InterPro"/>
</dbReference>
<dbReference type="InterPro" id="IPR036318">
    <property type="entry name" value="FAD-bd_PCMH-like_sf"/>
</dbReference>
<dbReference type="PANTHER" id="PTHR43716">
    <property type="entry name" value="D-2-HYDROXYGLUTARATE DEHYDROGENASE, MITOCHONDRIAL"/>
    <property type="match status" value="1"/>
</dbReference>
<evidence type="ECO:0000256" key="3">
    <source>
        <dbReference type="ARBA" id="ARBA00022630"/>
    </source>
</evidence>
<dbReference type="Proteomes" id="UP000183208">
    <property type="component" value="Unassembled WGS sequence"/>
</dbReference>
<evidence type="ECO:0000256" key="4">
    <source>
        <dbReference type="ARBA" id="ARBA00022827"/>
    </source>
</evidence>
<evidence type="ECO:0000256" key="2">
    <source>
        <dbReference type="ARBA" id="ARBA00008000"/>
    </source>
</evidence>
<dbReference type="InterPro" id="IPR016164">
    <property type="entry name" value="FAD-linked_Oxase-like_C"/>
</dbReference>
<dbReference type="InterPro" id="IPR004113">
    <property type="entry name" value="FAD-bd_oxidored_4_C"/>
</dbReference>
<accession>A0A1M7DJ86</accession>